<dbReference type="SUPFAM" id="SSF53244">
    <property type="entry name" value="MurD-like peptide ligases, peptide-binding domain"/>
    <property type="match status" value="1"/>
</dbReference>
<dbReference type="EC" id="6.3.2.17" evidence="3"/>
<evidence type="ECO:0000256" key="12">
    <source>
        <dbReference type="ARBA" id="ARBA00047493"/>
    </source>
</evidence>
<keyword evidence="16" id="KW-1185">Reference proteome</keyword>
<feature type="region of interest" description="Disordered" evidence="13">
    <location>
        <begin position="43"/>
        <end position="96"/>
    </location>
</feature>
<dbReference type="UniPathway" id="UPA00850"/>
<reference evidence="15 16" key="1">
    <citation type="journal article" date="2007" name="Science">
        <title>The Chlamydomonas genome reveals the evolution of key animal and plant functions.</title>
        <authorList>
            <person name="Merchant S.S."/>
            <person name="Prochnik S.E."/>
            <person name="Vallon O."/>
            <person name="Harris E.H."/>
            <person name="Karpowicz S.J."/>
            <person name="Witman G.B."/>
            <person name="Terry A."/>
            <person name="Salamov A."/>
            <person name="Fritz-Laylin L.K."/>
            <person name="Marechal-Drouard L."/>
            <person name="Marshall W.F."/>
            <person name="Qu L.H."/>
            <person name="Nelson D.R."/>
            <person name="Sanderfoot A.A."/>
            <person name="Spalding M.H."/>
            <person name="Kapitonov V.V."/>
            <person name="Ren Q."/>
            <person name="Ferris P."/>
            <person name="Lindquist E."/>
            <person name="Shapiro H."/>
            <person name="Lucas S.M."/>
            <person name="Grimwood J."/>
            <person name="Schmutz J."/>
            <person name="Cardol P."/>
            <person name="Cerutti H."/>
            <person name="Chanfreau G."/>
            <person name="Chen C.L."/>
            <person name="Cognat V."/>
            <person name="Croft M.T."/>
            <person name="Dent R."/>
            <person name="Dutcher S."/>
            <person name="Fernandez E."/>
            <person name="Fukuzawa H."/>
            <person name="Gonzalez-Ballester D."/>
            <person name="Gonzalez-Halphen D."/>
            <person name="Hallmann A."/>
            <person name="Hanikenne M."/>
            <person name="Hippler M."/>
            <person name="Inwood W."/>
            <person name="Jabbari K."/>
            <person name="Kalanon M."/>
            <person name="Kuras R."/>
            <person name="Lefebvre P.A."/>
            <person name="Lemaire S.D."/>
            <person name="Lobanov A.V."/>
            <person name="Lohr M."/>
            <person name="Manuell A."/>
            <person name="Meier I."/>
            <person name="Mets L."/>
            <person name="Mittag M."/>
            <person name="Mittelmeier T."/>
            <person name="Moroney J.V."/>
            <person name="Moseley J."/>
            <person name="Napoli C."/>
            <person name="Nedelcu A.M."/>
            <person name="Niyogi K."/>
            <person name="Novoselov S.V."/>
            <person name="Paulsen I.T."/>
            <person name="Pazour G."/>
            <person name="Purton S."/>
            <person name="Ral J.P."/>
            <person name="Riano-Pachon D.M."/>
            <person name="Riekhof W."/>
            <person name="Rymarquis L."/>
            <person name="Schroda M."/>
            <person name="Stern D."/>
            <person name="Umen J."/>
            <person name="Willows R."/>
            <person name="Wilson N."/>
            <person name="Zimmer S.L."/>
            <person name="Allmer J."/>
            <person name="Balk J."/>
            <person name="Bisova K."/>
            <person name="Chen C.J."/>
            <person name="Elias M."/>
            <person name="Gendler K."/>
            <person name="Hauser C."/>
            <person name="Lamb M.R."/>
            <person name="Ledford H."/>
            <person name="Long J.C."/>
            <person name="Minagawa J."/>
            <person name="Page M.D."/>
            <person name="Pan J."/>
            <person name="Pootakham W."/>
            <person name="Roje S."/>
            <person name="Rose A."/>
            <person name="Stahlberg E."/>
            <person name="Terauchi A.M."/>
            <person name="Yang P."/>
            <person name="Ball S."/>
            <person name="Bowler C."/>
            <person name="Dieckmann C.L."/>
            <person name="Gladyshev V.N."/>
            <person name="Green P."/>
            <person name="Jorgensen R."/>
            <person name="Mayfield S."/>
            <person name="Mueller-Roeber B."/>
            <person name="Rajamani S."/>
            <person name="Sayre R.T."/>
            <person name="Brokstein P."/>
            <person name="Dubchak I."/>
            <person name="Goodstein D."/>
            <person name="Hornick L."/>
            <person name="Huang Y.W."/>
            <person name="Jhaveri J."/>
            <person name="Luo Y."/>
            <person name="Martinez D."/>
            <person name="Ngau W.C."/>
            <person name="Otillar B."/>
            <person name="Poliakov A."/>
            <person name="Porter A."/>
            <person name="Szajkowski L."/>
            <person name="Werner G."/>
            <person name="Zhou K."/>
            <person name="Grigoriev I.V."/>
            <person name="Rokhsar D.S."/>
            <person name="Grossman A.R."/>
        </authorList>
    </citation>
    <scope>NUCLEOTIDE SEQUENCE [LARGE SCALE GENOMIC DNA]</scope>
    <source>
        <strain evidence="16">CC-503</strain>
    </source>
</reference>
<name>A0A2K3DT30_CHLRE</name>
<dbReference type="KEGG" id="cre:CHLRE_05g239100v5"/>
<evidence type="ECO:0000313" key="15">
    <source>
        <dbReference type="EMBL" id="PNW83683.1"/>
    </source>
</evidence>
<feature type="compositionally biased region" description="Low complexity" evidence="13">
    <location>
        <begin position="735"/>
        <end position="756"/>
    </location>
</feature>
<keyword evidence="8" id="KW-0067">ATP-binding</keyword>
<feature type="compositionally biased region" description="Low complexity" evidence="13">
    <location>
        <begin position="625"/>
        <end position="650"/>
    </location>
</feature>
<dbReference type="GO" id="GO:0005829">
    <property type="term" value="C:cytosol"/>
    <property type="evidence" value="ECO:0000318"/>
    <property type="project" value="GO_Central"/>
</dbReference>
<dbReference type="InParanoid" id="A0A2K3DT30"/>
<keyword evidence="6" id="KW-0479">Metal-binding</keyword>
<dbReference type="GO" id="GO:0006730">
    <property type="term" value="P:one-carbon metabolic process"/>
    <property type="evidence" value="ECO:0007669"/>
    <property type="project" value="UniProtKB-KW"/>
</dbReference>
<feature type="compositionally biased region" description="Low complexity" evidence="13">
    <location>
        <begin position="685"/>
        <end position="699"/>
    </location>
</feature>
<dbReference type="PROSITE" id="PS01011">
    <property type="entry name" value="FOLYLPOLYGLU_SYNT_1"/>
    <property type="match status" value="1"/>
</dbReference>
<dbReference type="InterPro" id="IPR036615">
    <property type="entry name" value="Mur_ligase_C_dom_sf"/>
</dbReference>
<keyword evidence="7" id="KW-0547">Nucleotide-binding</keyword>
<proteinExistence type="inferred from homology"/>
<sequence length="848" mass="83585">MWASALLRPCLLVPRGLARRGLGLGGPAPLAAARGLFNNTAANATPATPATSHATHSHAGHGATSSAGLNSRHLSHSSSCSAGAGSSSGRGADDATYTTTTTTAATAATATANRNDAGTISDAEWAEVVELLGAMAATKGRPNAPGGWRDAYEYMPVHLQRVGLTPERLASLNFIHVAGTKGKGSTCAMVESLLRAAGYRTGLYTSPHLVDVRERLRLDGRMLPRAEFAASFWRVYGALSTAAARDAQAAATAAAAGGGGGSPASGQVAAVGMPSFFSFMTIMAMDAFLARPPELRPQVVVLEVGIGGRLDATNAVVGPRGCSLAAAAVTSLGFDHMELLGDTLPKIAREKAGVMKPGRPVLAVPQPEEAMAALQEVADRVGASLSVPPPLERYSLAAGAGSSSSSSSSAPDLVGLGGEHMRLNASLAVALAAEWERQYGAAATAAAAAAASGAGAGAVAAAAAAAAGRALVLLPGGPKGADATARAAAVSRLQLPAEYAGGLRSVSWPGRSQVIEDAGGSGGRLTLYLDGAHTPESMATCAAWFASELRKRACGSSTTSSSSGSTSNSSGGSSSGGSGSSSGEAGRHAAVLLFNCMRDRDPATLLPALAASLQQAGVQLQPHPAASGAGTSSSTSSSSNGSSSSSSSSSNADAAIAVELAAAVFTPMLSGGGVLLGPGAGAGAGAAAAGAGTASAPASHPQPSVLPQAASPSADLSWQERMLCVWSQELGLSEPAAQPSASPASSSPSPSSSASSCLGPGSTTTTTTRASRLPGLPRVAVAGSLPVALELLRAAAVAARPAGPVGSPAAPPAATPPPPHLHVHLHVLVTGSLYLVGDVLRLLGRAPE</sequence>
<evidence type="ECO:0000256" key="14">
    <source>
        <dbReference type="SAM" id="SignalP"/>
    </source>
</evidence>
<dbReference type="InterPro" id="IPR001645">
    <property type="entry name" value="Folylpolyglutamate_synth"/>
</dbReference>
<dbReference type="GeneID" id="66053410"/>
<feature type="chain" id="PRO_5014454355" description="tetrahydrofolate synthase" evidence="14">
    <location>
        <begin position="19"/>
        <end position="848"/>
    </location>
</feature>
<accession>A0A2K3DT30</accession>
<keyword evidence="4" id="KW-0554">One-carbon metabolism</keyword>
<feature type="region of interest" description="Disordered" evidence="13">
    <location>
        <begin position="555"/>
        <end position="583"/>
    </location>
</feature>
<evidence type="ECO:0000256" key="6">
    <source>
        <dbReference type="ARBA" id="ARBA00022723"/>
    </source>
</evidence>
<evidence type="ECO:0000256" key="13">
    <source>
        <dbReference type="SAM" id="MobiDB-lite"/>
    </source>
</evidence>
<dbReference type="EMBL" id="CM008966">
    <property type="protein sequence ID" value="PNW83683.1"/>
    <property type="molecule type" value="Genomic_DNA"/>
</dbReference>
<evidence type="ECO:0000256" key="3">
    <source>
        <dbReference type="ARBA" id="ARBA00013025"/>
    </source>
</evidence>
<dbReference type="PANTHER" id="PTHR11136">
    <property type="entry name" value="FOLYLPOLYGLUTAMATE SYNTHASE-RELATED"/>
    <property type="match status" value="1"/>
</dbReference>
<dbReference type="Gene3D" id="3.90.190.20">
    <property type="entry name" value="Mur ligase, C-terminal domain"/>
    <property type="match status" value="1"/>
</dbReference>
<evidence type="ECO:0000256" key="10">
    <source>
        <dbReference type="ARBA" id="ARBA00030592"/>
    </source>
</evidence>
<evidence type="ECO:0000313" key="16">
    <source>
        <dbReference type="Proteomes" id="UP000006906"/>
    </source>
</evidence>
<dbReference type="AlphaFoldDB" id="A0A2K3DT30"/>
<evidence type="ECO:0000256" key="11">
    <source>
        <dbReference type="ARBA" id="ARBA00030876"/>
    </source>
</evidence>
<evidence type="ECO:0000256" key="5">
    <source>
        <dbReference type="ARBA" id="ARBA00022598"/>
    </source>
</evidence>
<dbReference type="PANTHER" id="PTHR11136:SF5">
    <property type="entry name" value="FOLYLPOLYGLUTAMATE SYNTHASE, MITOCHONDRIAL"/>
    <property type="match status" value="1"/>
</dbReference>
<dbReference type="GO" id="GO:0005524">
    <property type="term" value="F:ATP binding"/>
    <property type="evidence" value="ECO:0007669"/>
    <property type="project" value="UniProtKB-KW"/>
</dbReference>
<dbReference type="GO" id="GO:0004326">
    <property type="term" value="F:tetrahydrofolylpolyglutamate synthase activity"/>
    <property type="evidence" value="ECO:0000318"/>
    <property type="project" value="GO_Central"/>
</dbReference>
<evidence type="ECO:0000256" key="4">
    <source>
        <dbReference type="ARBA" id="ARBA00022563"/>
    </source>
</evidence>
<dbReference type="InterPro" id="IPR036565">
    <property type="entry name" value="Mur-like_cat_sf"/>
</dbReference>
<feature type="region of interest" description="Disordered" evidence="13">
    <location>
        <begin position="620"/>
        <end position="650"/>
    </location>
</feature>
<dbReference type="Proteomes" id="UP000006906">
    <property type="component" value="Chromosome 5"/>
</dbReference>
<gene>
    <name evidence="15" type="ORF">CHLRE_05g239100v5</name>
</gene>
<comment type="catalytic activity">
    <reaction evidence="12">
        <text>(6S)-5,6,7,8-tetrahydrofolyl-(gamma-L-Glu)(n) + L-glutamate + ATP = (6S)-5,6,7,8-tetrahydrofolyl-(gamma-L-Glu)(n+1) + ADP + phosphate + H(+)</text>
        <dbReference type="Rhea" id="RHEA:10580"/>
        <dbReference type="Rhea" id="RHEA-COMP:14738"/>
        <dbReference type="Rhea" id="RHEA-COMP:14740"/>
        <dbReference type="ChEBI" id="CHEBI:15378"/>
        <dbReference type="ChEBI" id="CHEBI:29985"/>
        <dbReference type="ChEBI" id="CHEBI:30616"/>
        <dbReference type="ChEBI" id="CHEBI:43474"/>
        <dbReference type="ChEBI" id="CHEBI:141005"/>
        <dbReference type="ChEBI" id="CHEBI:456216"/>
        <dbReference type="EC" id="6.3.2.17"/>
    </reaction>
</comment>
<evidence type="ECO:0000256" key="1">
    <source>
        <dbReference type="ARBA" id="ARBA00005150"/>
    </source>
</evidence>
<keyword evidence="9" id="KW-0460">Magnesium</keyword>
<comment type="pathway">
    <text evidence="1">Cofactor biosynthesis; tetrahydrofolylpolyglutamate biosynthesis.</text>
</comment>
<feature type="compositionally biased region" description="Low complexity" evidence="13">
    <location>
        <begin position="43"/>
        <end position="54"/>
    </location>
</feature>
<dbReference type="RefSeq" id="XP_042924899.1">
    <property type="nucleotide sequence ID" value="XM_043062335.1"/>
</dbReference>
<feature type="region of interest" description="Disordered" evidence="13">
    <location>
        <begin position="735"/>
        <end position="771"/>
    </location>
</feature>
<organism evidence="15 16">
    <name type="scientific">Chlamydomonas reinhardtii</name>
    <name type="common">Chlamydomonas smithii</name>
    <dbReference type="NCBI Taxonomy" id="3055"/>
    <lineage>
        <taxon>Eukaryota</taxon>
        <taxon>Viridiplantae</taxon>
        <taxon>Chlorophyta</taxon>
        <taxon>core chlorophytes</taxon>
        <taxon>Chlorophyceae</taxon>
        <taxon>CS clade</taxon>
        <taxon>Chlamydomonadales</taxon>
        <taxon>Chlamydomonadaceae</taxon>
        <taxon>Chlamydomonas</taxon>
    </lineage>
</organism>
<comment type="similarity">
    <text evidence="2">Belongs to the folylpolyglutamate synthase family.</text>
</comment>
<evidence type="ECO:0000256" key="9">
    <source>
        <dbReference type="ARBA" id="ARBA00022842"/>
    </source>
</evidence>
<evidence type="ECO:0000256" key="2">
    <source>
        <dbReference type="ARBA" id="ARBA00008276"/>
    </source>
</evidence>
<keyword evidence="5" id="KW-0436">Ligase</keyword>
<feature type="signal peptide" evidence="14">
    <location>
        <begin position="1"/>
        <end position="18"/>
    </location>
</feature>
<dbReference type="InterPro" id="IPR018109">
    <property type="entry name" value="Folylpolyglutamate_synth_CS"/>
</dbReference>
<dbReference type="SUPFAM" id="SSF53623">
    <property type="entry name" value="MurD-like peptide ligases, catalytic domain"/>
    <property type="match status" value="1"/>
</dbReference>
<feature type="compositionally biased region" description="Low complexity" evidence="13">
    <location>
        <begin position="60"/>
        <end position="96"/>
    </location>
</feature>
<keyword evidence="14" id="KW-0732">Signal</keyword>
<dbReference type="NCBIfam" id="TIGR01499">
    <property type="entry name" value="folC"/>
    <property type="match status" value="1"/>
</dbReference>
<dbReference type="GO" id="GO:0005737">
    <property type="term" value="C:cytoplasm"/>
    <property type="evidence" value="ECO:0000318"/>
    <property type="project" value="GO_Central"/>
</dbReference>
<feature type="compositionally biased region" description="Low complexity" evidence="13">
    <location>
        <begin position="555"/>
        <end position="572"/>
    </location>
</feature>
<dbReference type="GO" id="GO:0005739">
    <property type="term" value="C:mitochondrion"/>
    <property type="evidence" value="ECO:0000318"/>
    <property type="project" value="GO_Central"/>
</dbReference>
<protein>
    <recommendedName>
        <fullName evidence="3">tetrahydrofolate synthase</fullName>
        <ecNumber evidence="3">6.3.2.17</ecNumber>
    </recommendedName>
    <alternativeName>
        <fullName evidence="11">Folylpoly-gamma-glutamate synthetase</fullName>
    </alternativeName>
    <alternativeName>
        <fullName evidence="10">Tetrahydrofolylpolyglutamate synthase</fullName>
    </alternativeName>
</protein>
<dbReference type="Gramene" id="PNW83683">
    <property type="protein sequence ID" value="PNW83683"/>
    <property type="gene ID" value="CHLRE_05g239100v5"/>
</dbReference>
<dbReference type="STRING" id="3055.A0A2K3DT30"/>
<dbReference type="OrthoDB" id="5212574at2759"/>
<evidence type="ECO:0000256" key="8">
    <source>
        <dbReference type="ARBA" id="ARBA00022840"/>
    </source>
</evidence>
<evidence type="ECO:0000256" key="7">
    <source>
        <dbReference type="ARBA" id="ARBA00022741"/>
    </source>
</evidence>
<dbReference type="GO" id="GO:0046872">
    <property type="term" value="F:metal ion binding"/>
    <property type="evidence" value="ECO:0007669"/>
    <property type="project" value="UniProtKB-KW"/>
</dbReference>
<dbReference type="GO" id="GO:0046901">
    <property type="term" value="P:tetrahydrofolylpolyglutamate biosynthetic process"/>
    <property type="evidence" value="ECO:0000318"/>
    <property type="project" value="GO_Central"/>
</dbReference>
<dbReference type="FunCoup" id="A0A2K3DT30">
    <property type="interactions" value="2116"/>
</dbReference>
<feature type="region of interest" description="Disordered" evidence="13">
    <location>
        <begin position="681"/>
        <end position="713"/>
    </location>
</feature>
<dbReference type="Gene3D" id="3.40.1190.10">
    <property type="entry name" value="Mur-like, catalytic domain"/>
    <property type="match status" value="1"/>
</dbReference>